<dbReference type="Gene3D" id="1.10.10.60">
    <property type="entry name" value="Homeodomain-like"/>
    <property type="match status" value="1"/>
</dbReference>
<protein>
    <submittedName>
        <fullName evidence="7">TetR/AcrR family transcriptional regulator</fullName>
    </submittedName>
</protein>
<dbReference type="GO" id="GO:0045892">
    <property type="term" value="P:negative regulation of DNA-templated transcription"/>
    <property type="evidence" value="ECO:0007669"/>
    <property type="project" value="InterPro"/>
</dbReference>
<dbReference type="InterPro" id="IPR001647">
    <property type="entry name" value="HTH_TetR"/>
</dbReference>
<gene>
    <name evidence="7" type="ORF">HTZ77_16470</name>
</gene>
<dbReference type="PANTHER" id="PTHR30055:SF151">
    <property type="entry name" value="TRANSCRIPTIONAL REGULATORY PROTEIN"/>
    <property type="match status" value="1"/>
</dbReference>
<keyword evidence="1" id="KW-0805">Transcription regulation</keyword>
<organism evidence="7 8">
    <name type="scientific">Nonomuraea montanisoli</name>
    <dbReference type="NCBI Taxonomy" id="2741721"/>
    <lineage>
        <taxon>Bacteria</taxon>
        <taxon>Bacillati</taxon>
        <taxon>Actinomycetota</taxon>
        <taxon>Actinomycetes</taxon>
        <taxon>Streptosporangiales</taxon>
        <taxon>Streptosporangiaceae</taxon>
        <taxon>Nonomuraea</taxon>
    </lineage>
</organism>
<dbReference type="RefSeq" id="WP_175590473.1">
    <property type="nucleotide sequence ID" value="NZ_JABWGN010000006.1"/>
</dbReference>
<dbReference type="Pfam" id="PF00440">
    <property type="entry name" value="TetR_N"/>
    <property type="match status" value="1"/>
</dbReference>
<dbReference type="EMBL" id="JABWGN010000006">
    <property type="protein sequence ID" value="NUW33017.1"/>
    <property type="molecule type" value="Genomic_DNA"/>
</dbReference>
<evidence type="ECO:0000256" key="3">
    <source>
        <dbReference type="ARBA" id="ARBA00023163"/>
    </source>
</evidence>
<dbReference type="SUPFAM" id="SSF46689">
    <property type="entry name" value="Homeodomain-like"/>
    <property type="match status" value="1"/>
</dbReference>
<proteinExistence type="predicted"/>
<dbReference type="GO" id="GO:0003700">
    <property type="term" value="F:DNA-binding transcription factor activity"/>
    <property type="evidence" value="ECO:0007669"/>
    <property type="project" value="TreeGrafter"/>
</dbReference>
<dbReference type="PROSITE" id="PS50977">
    <property type="entry name" value="HTH_TETR_2"/>
    <property type="match status" value="1"/>
</dbReference>
<evidence type="ECO:0000256" key="1">
    <source>
        <dbReference type="ARBA" id="ARBA00023015"/>
    </source>
</evidence>
<accession>A0A7Y6M3A5</accession>
<keyword evidence="2 4" id="KW-0238">DNA-binding</keyword>
<dbReference type="SUPFAM" id="SSF48498">
    <property type="entry name" value="Tetracyclin repressor-like, C-terminal domain"/>
    <property type="match status" value="1"/>
</dbReference>
<keyword evidence="8" id="KW-1185">Reference proteome</keyword>
<feature type="compositionally biased region" description="Basic and acidic residues" evidence="5">
    <location>
        <begin position="109"/>
        <end position="130"/>
    </location>
</feature>
<dbReference type="Gene3D" id="1.10.357.10">
    <property type="entry name" value="Tetracycline Repressor, domain 2"/>
    <property type="match status" value="1"/>
</dbReference>
<dbReference type="InterPro" id="IPR004111">
    <property type="entry name" value="Repressor_TetR_C"/>
</dbReference>
<dbReference type="InterPro" id="IPR050109">
    <property type="entry name" value="HTH-type_TetR-like_transc_reg"/>
</dbReference>
<dbReference type="InterPro" id="IPR036271">
    <property type="entry name" value="Tet_transcr_reg_TetR-rel_C_sf"/>
</dbReference>
<dbReference type="Pfam" id="PF02909">
    <property type="entry name" value="TetR_C_1"/>
    <property type="match status" value="1"/>
</dbReference>
<feature type="region of interest" description="Disordered" evidence="5">
    <location>
        <begin position="102"/>
        <end position="130"/>
    </location>
</feature>
<reference evidence="7 8" key="1">
    <citation type="submission" date="2020-06" db="EMBL/GenBank/DDBJ databases">
        <title>Nonomuraea sp. SMC257, a novel actinomycete isolated from soil.</title>
        <authorList>
            <person name="Chanama M."/>
        </authorList>
    </citation>
    <scope>NUCLEOTIDE SEQUENCE [LARGE SCALE GENOMIC DNA]</scope>
    <source>
        <strain evidence="7 8">SMC257</strain>
    </source>
</reference>
<feature type="domain" description="HTH tetR-type" evidence="6">
    <location>
        <begin position="41"/>
        <end position="101"/>
    </location>
</feature>
<dbReference type="Proteomes" id="UP000586042">
    <property type="component" value="Unassembled WGS sequence"/>
</dbReference>
<sequence>MARSEAEDPRRGMELLWPETATATATATDADGGARRGARQGLDLDRIVRAAVELADAEGLAGLSMRKVADRLGFTTMSLYRHVPGRDQLVDLMRDAVLAELAEPPGTHDGGRDGGCGEDRSEGRGGERGEGWRGRLEAFARQGWELRRRHPWLAEARGVRHLPGPNAVAHYERMLAAVAGTGLSPSEVLAVVNLVGKFVDAEALQLVEAAEAERRSGVSDEEWWGARQSLFERFERYPTITRLWEEGGYDHPEDSFAFGLARLLDGVELLVRRRSATDARDETRDETSVCRMCGTPVERPASGRPRAYCSPACRQRAYRERRAAETP</sequence>
<evidence type="ECO:0000256" key="4">
    <source>
        <dbReference type="PROSITE-ProRule" id="PRU00335"/>
    </source>
</evidence>
<evidence type="ECO:0000256" key="5">
    <source>
        <dbReference type="SAM" id="MobiDB-lite"/>
    </source>
</evidence>
<dbReference type="PANTHER" id="PTHR30055">
    <property type="entry name" value="HTH-TYPE TRANSCRIPTIONAL REGULATOR RUTR"/>
    <property type="match status" value="1"/>
</dbReference>
<evidence type="ECO:0000313" key="8">
    <source>
        <dbReference type="Proteomes" id="UP000586042"/>
    </source>
</evidence>
<keyword evidence="3" id="KW-0804">Transcription</keyword>
<evidence type="ECO:0000256" key="2">
    <source>
        <dbReference type="ARBA" id="ARBA00023125"/>
    </source>
</evidence>
<evidence type="ECO:0000313" key="7">
    <source>
        <dbReference type="EMBL" id="NUW33017.1"/>
    </source>
</evidence>
<feature type="DNA-binding region" description="H-T-H motif" evidence="4">
    <location>
        <begin position="64"/>
        <end position="83"/>
    </location>
</feature>
<name>A0A7Y6M3A5_9ACTN</name>
<evidence type="ECO:0000259" key="6">
    <source>
        <dbReference type="PROSITE" id="PS50977"/>
    </source>
</evidence>
<dbReference type="AlphaFoldDB" id="A0A7Y6M3A5"/>
<comment type="caution">
    <text evidence="7">The sequence shown here is derived from an EMBL/GenBank/DDBJ whole genome shotgun (WGS) entry which is preliminary data.</text>
</comment>
<dbReference type="InterPro" id="IPR009057">
    <property type="entry name" value="Homeodomain-like_sf"/>
</dbReference>
<dbReference type="GO" id="GO:0000976">
    <property type="term" value="F:transcription cis-regulatory region binding"/>
    <property type="evidence" value="ECO:0007669"/>
    <property type="project" value="TreeGrafter"/>
</dbReference>